<dbReference type="Proteomes" id="UP000600214">
    <property type="component" value="Unassembled WGS sequence"/>
</dbReference>
<evidence type="ECO:0000313" key="2">
    <source>
        <dbReference type="Proteomes" id="UP000600214"/>
    </source>
</evidence>
<accession>A0ABQ1ZAW7</accession>
<dbReference type="RefSeq" id="WP_188939387.1">
    <property type="nucleotide sequence ID" value="NZ_BMIA01000009.1"/>
</dbReference>
<organism evidence="1 2">
    <name type="scientific">Dyadobacter endophyticus</name>
    <dbReference type="NCBI Taxonomy" id="1749036"/>
    <lineage>
        <taxon>Bacteria</taxon>
        <taxon>Pseudomonadati</taxon>
        <taxon>Bacteroidota</taxon>
        <taxon>Cytophagia</taxon>
        <taxon>Cytophagales</taxon>
        <taxon>Spirosomataceae</taxon>
        <taxon>Dyadobacter</taxon>
    </lineage>
</organism>
<proteinExistence type="predicted"/>
<evidence type="ECO:0000313" key="1">
    <source>
        <dbReference type="EMBL" id="GGH55891.1"/>
    </source>
</evidence>
<keyword evidence="2" id="KW-1185">Reference proteome</keyword>
<name>A0ABQ1ZAW7_9BACT</name>
<comment type="caution">
    <text evidence="1">The sequence shown here is derived from an EMBL/GenBank/DDBJ whole genome shotgun (WGS) entry which is preliminary data.</text>
</comment>
<sequence length="145" mass="16860">MDHIFKVVDASLVDTEIDQYVLDRLKRKEFGRMSGISVLSRIEKFEKSLLVISTRIQYIGMENEMPLPGVTGYYLTIMEFIQSNFFETADTDKKFEVLRKCFHLSEAHAYAMMCQQALEYSLSVPLMEPTPDQKLKDWSNQFLIG</sequence>
<reference evidence="2" key="1">
    <citation type="journal article" date="2019" name="Int. J. Syst. Evol. Microbiol.">
        <title>The Global Catalogue of Microorganisms (GCM) 10K type strain sequencing project: providing services to taxonomists for standard genome sequencing and annotation.</title>
        <authorList>
            <consortium name="The Broad Institute Genomics Platform"/>
            <consortium name="The Broad Institute Genome Sequencing Center for Infectious Disease"/>
            <person name="Wu L."/>
            <person name="Ma J."/>
        </authorList>
    </citation>
    <scope>NUCLEOTIDE SEQUENCE [LARGE SCALE GENOMIC DNA]</scope>
    <source>
        <strain evidence="2">CGMCC 1.15288</strain>
    </source>
</reference>
<gene>
    <name evidence="1" type="ORF">GCM10007423_63910</name>
</gene>
<protein>
    <submittedName>
        <fullName evidence="1">Uncharacterized protein</fullName>
    </submittedName>
</protein>
<dbReference type="EMBL" id="BMIA01000009">
    <property type="protein sequence ID" value="GGH55891.1"/>
    <property type="molecule type" value="Genomic_DNA"/>
</dbReference>